<keyword evidence="3" id="KW-1185">Reference proteome</keyword>
<feature type="transmembrane region" description="Helical" evidence="1">
    <location>
        <begin position="64"/>
        <end position="82"/>
    </location>
</feature>
<proteinExistence type="predicted"/>
<dbReference type="Proteomes" id="UP000595895">
    <property type="component" value="Chromosome"/>
</dbReference>
<evidence type="ECO:0000256" key="1">
    <source>
        <dbReference type="SAM" id="Phobius"/>
    </source>
</evidence>
<dbReference type="GO" id="GO:0005975">
    <property type="term" value="P:carbohydrate metabolic process"/>
    <property type="evidence" value="ECO:0007669"/>
    <property type="project" value="UniProtKB-ARBA"/>
</dbReference>
<reference evidence="2 3" key="1">
    <citation type="submission" date="2020-12" db="EMBL/GenBank/DDBJ databases">
        <authorList>
            <person name="Zhou J."/>
        </authorList>
    </citation>
    <scope>NUCLEOTIDE SEQUENCE [LARGE SCALE GENOMIC DNA]</scope>
    <source>
        <strain evidence="2 3">CCUG 61299</strain>
    </source>
</reference>
<keyword evidence="1" id="KW-1133">Transmembrane helix</keyword>
<evidence type="ECO:0000313" key="2">
    <source>
        <dbReference type="EMBL" id="QQM67742.1"/>
    </source>
</evidence>
<keyword evidence="1" id="KW-0472">Membrane</keyword>
<name>A0A7T7MB76_9ACTO</name>
<evidence type="ECO:0000313" key="3">
    <source>
        <dbReference type="Proteomes" id="UP000595895"/>
    </source>
</evidence>
<dbReference type="Gene3D" id="2.60.40.10">
    <property type="entry name" value="Immunoglobulins"/>
    <property type="match status" value="1"/>
</dbReference>
<dbReference type="EMBL" id="CP066802">
    <property type="protein sequence ID" value="QQM67742.1"/>
    <property type="molecule type" value="Genomic_DNA"/>
</dbReference>
<dbReference type="InterPro" id="IPR013783">
    <property type="entry name" value="Ig-like_fold"/>
</dbReference>
<dbReference type="KEGG" id="awe:JG540_02340"/>
<protein>
    <recommendedName>
        <fullName evidence="4">Prealbumin-like fold domain-containing protein</fullName>
    </recommendedName>
</protein>
<dbReference type="AlphaFoldDB" id="A0A7T7MB76"/>
<gene>
    <name evidence="2" type="ORF">JG540_02340</name>
</gene>
<accession>A0A7T7MB76</accession>
<evidence type="ECO:0008006" key="4">
    <source>
        <dbReference type="Google" id="ProtNLM"/>
    </source>
</evidence>
<keyword evidence="1" id="KW-0812">Transmembrane</keyword>
<organism evidence="2 3">
    <name type="scientific">Actinomyces weissii</name>
    <dbReference type="NCBI Taxonomy" id="675090"/>
    <lineage>
        <taxon>Bacteria</taxon>
        <taxon>Bacillati</taxon>
        <taxon>Actinomycetota</taxon>
        <taxon>Actinomycetes</taxon>
        <taxon>Actinomycetales</taxon>
        <taxon>Actinomycetaceae</taxon>
        <taxon>Actinomyces</taxon>
    </lineage>
</organism>
<sequence length="96" mass="10340">MSGLALGQYSLAEKTAPVGYRLDSEVHSFSLDAARREHSFDRPFVNHKVVVPALPLTGGMGADSFWLAGMAAGLLAALLGVARRNQALRLYRNTVL</sequence>